<name>A0A0W8FJV4_9ZZZZ</name>
<protein>
    <submittedName>
        <fullName evidence="1">Uncharacterized protein</fullName>
    </submittedName>
</protein>
<proteinExistence type="predicted"/>
<organism evidence="1">
    <name type="scientific">hydrocarbon metagenome</name>
    <dbReference type="NCBI Taxonomy" id="938273"/>
    <lineage>
        <taxon>unclassified sequences</taxon>
        <taxon>metagenomes</taxon>
        <taxon>ecological metagenomes</taxon>
    </lineage>
</organism>
<dbReference type="AlphaFoldDB" id="A0A0W8FJV4"/>
<gene>
    <name evidence="1" type="ORF">ASZ90_009060</name>
</gene>
<reference evidence="1" key="1">
    <citation type="journal article" date="2015" name="Proc. Natl. Acad. Sci. U.S.A.">
        <title>Networks of energetic and metabolic interactions define dynamics in microbial communities.</title>
        <authorList>
            <person name="Embree M."/>
            <person name="Liu J.K."/>
            <person name="Al-Bassam M.M."/>
            <person name="Zengler K."/>
        </authorList>
    </citation>
    <scope>NUCLEOTIDE SEQUENCE</scope>
</reference>
<evidence type="ECO:0000313" key="1">
    <source>
        <dbReference type="EMBL" id="KUG21190.1"/>
    </source>
</evidence>
<accession>A0A0W8FJV4</accession>
<dbReference type="EMBL" id="LNQE01001091">
    <property type="protein sequence ID" value="KUG21190.1"/>
    <property type="molecule type" value="Genomic_DNA"/>
</dbReference>
<sequence>MDGPEFRAGEIAMQARRLLCMRRSSGGWAGGVPRSTAPVYMAARLIIMRYG</sequence>
<comment type="caution">
    <text evidence="1">The sequence shown here is derived from an EMBL/GenBank/DDBJ whole genome shotgun (WGS) entry which is preliminary data.</text>
</comment>